<keyword evidence="7 8" id="KW-0998">Cell outer membrane</keyword>
<organism evidence="11 12">
    <name type="scientific">Flagellimonas zhangzhouensis</name>
    <dbReference type="NCBI Taxonomy" id="1073328"/>
    <lineage>
        <taxon>Bacteria</taxon>
        <taxon>Pseudomonadati</taxon>
        <taxon>Bacteroidota</taxon>
        <taxon>Flavobacteriia</taxon>
        <taxon>Flavobacteriales</taxon>
        <taxon>Flavobacteriaceae</taxon>
        <taxon>Flagellimonas</taxon>
    </lineage>
</organism>
<dbReference type="OrthoDB" id="9803050at2"/>
<dbReference type="GO" id="GO:0044718">
    <property type="term" value="P:siderophore transmembrane transport"/>
    <property type="evidence" value="ECO:0007669"/>
    <property type="project" value="TreeGrafter"/>
</dbReference>
<evidence type="ECO:0000313" key="12">
    <source>
        <dbReference type="Proteomes" id="UP000199592"/>
    </source>
</evidence>
<name>A0A1H2QK50_9FLAO</name>
<dbReference type="Pfam" id="PF07715">
    <property type="entry name" value="Plug"/>
    <property type="match status" value="1"/>
</dbReference>
<feature type="domain" description="TonB-dependent receptor plug" evidence="10">
    <location>
        <begin position="279"/>
        <end position="357"/>
    </location>
</feature>
<keyword evidence="4 8" id="KW-0812">Transmembrane</keyword>
<dbReference type="STRING" id="1073328.SAMN05216294_1612"/>
<dbReference type="Gene3D" id="2.40.170.20">
    <property type="entry name" value="TonB-dependent receptor, beta-barrel domain"/>
    <property type="match status" value="1"/>
</dbReference>
<gene>
    <name evidence="11" type="ORF">SAMN04487892_0263</name>
</gene>
<dbReference type="InterPro" id="IPR012910">
    <property type="entry name" value="Plug_dom"/>
</dbReference>
<dbReference type="RefSeq" id="WP_090294050.1">
    <property type="nucleotide sequence ID" value="NZ_FNKI01000002.1"/>
</dbReference>
<evidence type="ECO:0000256" key="1">
    <source>
        <dbReference type="ARBA" id="ARBA00004571"/>
    </source>
</evidence>
<evidence type="ECO:0000256" key="9">
    <source>
        <dbReference type="SAM" id="SignalP"/>
    </source>
</evidence>
<evidence type="ECO:0000256" key="3">
    <source>
        <dbReference type="ARBA" id="ARBA00022452"/>
    </source>
</evidence>
<dbReference type="Gene3D" id="2.60.40.1120">
    <property type="entry name" value="Carboxypeptidase-like, regulatory domain"/>
    <property type="match status" value="1"/>
</dbReference>
<keyword evidence="5 9" id="KW-0732">Signal</keyword>
<dbReference type="AlphaFoldDB" id="A0A1H2QK50"/>
<evidence type="ECO:0000313" key="11">
    <source>
        <dbReference type="EMBL" id="SDW07552.1"/>
    </source>
</evidence>
<evidence type="ECO:0000256" key="2">
    <source>
        <dbReference type="ARBA" id="ARBA00022448"/>
    </source>
</evidence>
<dbReference type="Gene3D" id="2.170.130.10">
    <property type="entry name" value="TonB-dependent receptor, plug domain"/>
    <property type="match status" value="1"/>
</dbReference>
<dbReference type="SUPFAM" id="SSF56935">
    <property type="entry name" value="Porins"/>
    <property type="match status" value="1"/>
</dbReference>
<evidence type="ECO:0000256" key="8">
    <source>
        <dbReference type="PROSITE-ProRule" id="PRU01360"/>
    </source>
</evidence>
<dbReference type="PANTHER" id="PTHR30069:SF29">
    <property type="entry name" value="HEMOGLOBIN AND HEMOGLOBIN-HAPTOGLOBIN-BINDING PROTEIN 1-RELATED"/>
    <property type="match status" value="1"/>
</dbReference>
<dbReference type="InterPro" id="IPR008969">
    <property type="entry name" value="CarboxyPept-like_regulatory"/>
</dbReference>
<dbReference type="GO" id="GO:0009279">
    <property type="term" value="C:cell outer membrane"/>
    <property type="evidence" value="ECO:0007669"/>
    <property type="project" value="UniProtKB-SubCell"/>
</dbReference>
<reference evidence="12" key="1">
    <citation type="submission" date="2016-10" db="EMBL/GenBank/DDBJ databases">
        <authorList>
            <person name="Varghese N."/>
            <person name="Submissions S."/>
        </authorList>
    </citation>
    <scope>NUCLEOTIDE SEQUENCE [LARGE SCALE GENOMIC DNA]</scope>
    <source>
        <strain evidence="12">DSM 25030</strain>
    </source>
</reference>
<proteinExistence type="inferred from homology"/>
<feature type="signal peptide" evidence="9">
    <location>
        <begin position="1"/>
        <end position="19"/>
    </location>
</feature>
<dbReference type="PROSITE" id="PS52016">
    <property type="entry name" value="TONB_DEPENDENT_REC_3"/>
    <property type="match status" value="1"/>
</dbReference>
<dbReference type="InterPro" id="IPR037066">
    <property type="entry name" value="Plug_dom_sf"/>
</dbReference>
<accession>A0A1H2QK50</accession>
<keyword evidence="3 8" id="KW-1134">Transmembrane beta strand</keyword>
<dbReference type="PANTHER" id="PTHR30069">
    <property type="entry name" value="TONB-DEPENDENT OUTER MEMBRANE RECEPTOR"/>
    <property type="match status" value="1"/>
</dbReference>
<evidence type="ECO:0000256" key="5">
    <source>
        <dbReference type="ARBA" id="ARBA00022729"/>
    </source>
</evidence>
<evidence type="ECO:0000256" key="7">
    <source>
        <dbReference type="ARBA" id="ARBA00023237"/>
    </source>
</evidence>
<dbReference type="InterPro" id="IPR039426">
    <property type="entry name" value="TonB-dep_rcpt-like"/>
</dbReference>
<keyword evidence="6 8" id="KW-0472">Membrane</keyword>
<dbReference type="InterPro" id="IPR036942">
    <property type="entry name" value="Beta-barrel_TonB_sf"/>
</dbReference>
<keyword evidence="12" id="KW-1185">Reference proteome</keyword>
<sequence>MAKIVGVLFLFISGHFANAQEANITISGNAKTTSEFFEELEEASGYSFFYLKDWLGDVKIDQDFQEASLFDILTSVLSGTQLNFYISEKENRVFLLQNSIVYDQLPGNFFGITDTTSTQESVIVNQNLPPPAFYKEATVQTANKLPLVRIGRADRQDLKSSYRLSGKAMNSRTGEAIPDLAIRIKGSNRVAITDEQGNYNIELPAGYNVISTSAMGIRDMEREVVMYNDGSLNLNLEESLEQLDEVVLEADAIRNVQDATTGNEEIVSEEAKNIPLVLGERNILEVAKALPGISSAGEGASGLNVRGGKTDQNLVLLDDAVIYNPTHFFGIFQALNPFTTERVNIYKGAPPVEFGGRLSSVFDIETKNGNTEKISGEGSIGPVTGNLALEFPIKKDTSSLIVGARGAYADWILRSLDEESLSNSQASFFDGIVKYHHKFNENSEIRGTAYYSKDNFSITSDSLYNYSNRLFSVRWNHKLSEKTNGTLLAANSDYRFGIDFDGESNNDFELDYTINESELKYKLRTRLNDKHNLDYGVSAKYYSTNPGSIDPKNSESNITPVDVADEQGLEGALFIGDEFKISDKFSVDVGARYAFYAAMGESTQYQYAEGEPKSESTVTDTLNYKSGEFIKTYGGPEARVSARYLFTPDFSIKASFNNAYQFIHTLSNNTTVSPIDTWKLSDLNIKPQMGYQAALGLYKNFNDNMFEVSLEGYYKLMDDVLDFKTGADLLLNENVETEVLQGEGKAYGVEFLLKKNKGDLNGWLSYTYSRSLYKFDGDSSEERINNGEFFPSNFDKPHDISLIANYRLTRRFSFSMNFVYQTGRPITYPVGTFRFNNADYVVFSDRNKYRIPDYYRLDLGFNIEGNHKRNKLAHSFITIQVYNVLGRNNPYSVFFVTEDGEAKALQSSIFGIPIPSITYNFKF</sequence>
<dbReference type="SUPFAM" id="SSF49464">
    <property type="entry name" value="Carboxypeptidase regulatory domain-like"/>
    <property type="match status" value="1"/>
</dbReference>
<dbReference type="Pfam" id="PF13715">
    <property type="entry name" value="CarbopepD_reg_2"/>
    <property type="match status" value="1"/>
</dbReference>
<dbReference type="EMBL" id="FNMY01000001">
    <property type="protein sequence ID" value="SDW07552.1"/>
    <property type="molecule type" value="Genomic_DNA"/>
</dbReference>
<comment type="similarity">
    <text evidence="8">Belongs to the TonB-dependent receptor family.</text>
</comment>
<comment type="subcellular location">
    <subcellularLocation>
        <location evidence="1 8">Cell outer membrane</location>
        <topology evidence="1 8">Multi-pass membrane protein</topology>
    </subcellularLocation>
</comment>
<evidence type="ECO:0000256" key="4">
    <source>
        <dbReference type="ARBA" id="ARBA00022692"/>
    </source>
</evidence>
<evidence type="ECO:0000259" key="10">
    <source>
        <dbReference type="Pfam" id="PF07715"/>
    </source>
</evidence>
<keyword evidence="2 8" id="KW-0813">Transport</keyword>
<keyword evidence="11" id="KW-0675">Receptor</keyword>
<evidence type="ECO:0000256" key="6">
    <source>
        <dbReference type="ARBA" id="ARBA00023136"/>
    </source>
</evidence>
<dbReference type="GO" id="GO:0015344">
    <property type="term" value="F:siderophore uptake transmembrane transporter activity"/>
    <property type="evidence" value="ECO:0007669"/>
    <property type="project" value="TreeGrafter"/>
</dbReference>
<protein>
    <submittedName>
        <fullName evidence="11">Outer membrane receptor proteins, mostly Fe transport</fullName>
    </submittedName>
</protein>
<feature type="chain" id="PRO_5011484716" evidence="9">
    <location>
        <begin position="20"/>
        <end position="923"/>
    </location>
</feature>
<dbReference type="Proteomes" id="UP000199592">
    <property type="component" value="Unassembled WGS sequence"/>
</dbReference>